<reference evidence="3 4" key="1">
    <citation type="journal article" date="2012" name="PLoS Pathog.">
        <title>Diverse lifestyles and strategies of plant pathogenesis encoded in the genomes of eighteen Dothideomycetes fungi.</title>
        <authorList>
            <person name="Ohm R.A."/>
            <person name="Feau N."/>
            <person name="Henrissat B."/>
            <person name="Schoch C.L."/>
            <person name="Horwitz B.A."/>
            <person name="Barry K.W."/>
            <person name="Condon B.J."/>
            <person name="Copeland A.C."/>
            <person name="Dhillon B."/>
            <person name="Glaser F."/>
            <person name="Hesse C.N."/>
            <person name="Kosti I."/>
            <person name="LaButti K."/>
            <person name="Lindquist E.A."/>
            <person name="Lucas S."/>
            <person name="Salamov A.A."/>
            <person name="Bradshaw R.E."/>
            <person name="Ciuffetti L."/>
            <person name="Hamelin R.C."/>
            <person name="Kema G.H.J."/>
            <person name="Lawrence C."/>
            <person name="Scott J.A."/>
            <person name="Spatafora J.W."/>
            <person name="Turgeon B.G."/>
            <person name="de Wit P.J.G.M."/>
            <person name="Zhong S."/>
            <person name="Goodwin S.B."/>
            <person name="Grigoriev I.V."/>
        </authorList>
    </citation>
    <scope>NUCLEOTIDE SEQUENCE [LARGE SCALE GENOMIC DNA]</scope>
    <source>
        <strain evidence="3 4">UAMH 10762</strain>
    </source>
</reference>
<evidence type="ECO:0000259" key="2">
    <source>
        <dbReference type="Pfam" id="PF02911"/>
    </source>
</evidence>
<dbReference type="STRING" id="717646.M2MTE6"/>
<proteinExistence type="predicted"/>
<dbReference type="InterPro" id="IPR005793">
    <property type="entry name" value="Formyl_trans_C"/>
</dbReference>
<organism evidence="3 4">
    <name type="scientific">Baudoinia panamericana (strain UAMH 10762)</name>
    <name type="common">Angels' share fungus</name>
    <name type="synonym">Baudoinia compniacensis (strain UAMH 10762)</name>
    <dbReference type="NCBI Taxonomy" id="717646"/>
    <lineage>
        <taxon>Eukaryota</taxon>
        <taxon>Fungi</taxon>
        <taxon>Dikarya</taxon>
        <taxon>Ascomycota</taxon>
        <taxon>Pezizomycotina</taxon>
        <taxon>Dothideomycetes</taxon>
        <taxon>Dothideomycetidae</taxon>
        <taxon>Mycosphaerellales</taxon>
        <taxon>Teratosphaeriaceae</taxon>
        <taxon>Baudoinia</taxon>
    </lineage>
</organism>
<dbReference type="OrthoDB" id="5126881at2759"/>
<dbReference type="PANTHER" id="PTHR43388">
    <property type="entry name" value="HYDROGENASE MATURATION FACTOR HOXX"/>
    <property type="match status" value="1"/>
</dbReference>
<dbReference type="SUPFAM" id="SSF53328">
    <property type="entry name" value="Formyltransferase"/>
    <property type="match status" value="1"/>
</dbReference>
<dbReference type="InterPro" id="IPR036477">
    <property type="entry name" value="Formyl_transf_N_sf"/>
</dbReference>
<dbReference type="Gene3D" id="3.90.226.10">
    <property type="entry name" value="2-enoyl-CoA Hydratase, Chain A, domain 1"/>
    <property type="match status" value="1"/>
</dbReference>
<evidence type="ECO:0000256" key="1">
    <source>
        <dbReference type="ARBA" id="ARBA00023026"/>
    </source>
</evidence>
<accession>M2MTE6</accession>
<dbReference type="OMA" id="GFDPSYH"/>
<dbReference type="GeneID" id="19107438"/>
<dbReference type="AlphaFoldDB" id="M2MTE6"/>
<feature type="domain" description="Formyl transferase C-terminal" evidence="2">
    <location>
        <begin position="234"/>
        <end position="328"/>
    </location>
</feature>
<dbReference type="Pfam" id="PF02911">
    <property type="entry name" value="Formyl_trans_C"/>
    <property type="match status" value="1"/>
</dbReference>
<evidence type="ECO:0000313" key="4">
    <source>
        <dbReference type="Proteomes" id="UP000011761"/>
    </source>
</evidence>
<dbReference type="InterPro" id="IPR001753">
    <property type="entry name" value="Enoyl-CoA_hydra/iso"/>
</dbReference>
<dbReference type="CDD" id="cd08650">
    <property type="entry name" value="FMT_core_HypX_N"/>
    <property type="match status" value="1"/>
</dbReference>
<dbReference type="HOGENOM" id="CLU_008537_1_0_1"/>
<protein>
    <recommendedName>
        <fullName evidence="2">Formyl transferase C-terminal domain-containing protein</fullName>
    </recommendedName>
</protein>
<keyword evidence="1" id="KW-0843">Virulence</keyword>
<dbReference type="InterPro" id="IPR047180">
    <property type="entry name" value="HoxX-like"/>
</dbReference>
<dbReference type="CDD" id="cd08701">
    <property type="entry name" value="FMT_C_HypX"/>
    <property type="match status" value="1"/>
</dbReference>
<dbReference type="PANTHER" id="PTHR43388:SF1">
    <property type="entry name" value="HYDROGENASE MATURATION FACTOR HOXX"/>
    <property type="match status" value="1"/>
</dbReference>
<keyword evidence="4" id="KW-1185">Reference proteome</keyword>
<dbReference type="InterPro" id="IPR029045">
    <property type="entry name" value="ClpP/crotonase-like_dom_sf"/>
</dbReference>
<dbReference type="SUPFAM" id="SSF52096">
    <property type="entry name" value="ClpP/crotonase"/>
    <property type="match status" value="1"/>
</dbReference>
<dbReference type="Pfam" id="PF00378">
    <property type="entry name" value="ECH_1"/>
    <property type="match status" value="1"/>
</dbReference>
<gene>
    <name evidence="3" type="ORF">BAUCODRAFT_119729</name>
</gene>
<dbReference type="Gene3D" id="3.40.50.12230">
    <property type="match status" value="1"/>
</dbReference>
<sequence>MKILFLCTAHNSLSQRLYLALSPAHDVTVEYALSDDVMISAVALARPDIIVCPFLTTLVPQQIYDNYLTLIVHPGPPRDAGPSAIDWVIMGDDGTTDDPTHLLKALDTGPCNPGRSHWGVTVLQAIEHFDAGPVWAFEQFPINIDDIGLTKSELYRGQVTQAAVKATMAAISRVHQAAVPDRVNARRPSLFDIGLKINTLVISPRLSARGEYERLSVSESLPFQGGRTHERPLLKAADREFDLSRHTARQVSRRIRCADSQPGVLSKVFGGSLYIYGGAIEEDITTLPQHPVTVGAATILAARNGAVCVATCDGKGVWINHTRRPRSKTDRALWPKVPATSGLVELGMLSAAAVQQLDSPLATNWCRNKTQTFQEVWIDFTISEHGDKIAQVHFDFYNGAMSTMQCIQLIEAMDYILAQTTAEEPIRAVILMGGTYFSNGIALNVIEAAGDSSAESWLNINRINDIIYYLLHEFPVRKILTFASIRGNAAAGGVALAAACDFVMAGSEVVLNPAYRAVGLSGSEFHTLSYTGRCGKPTATQILREMLPMSPLKARAIGLVDFVYPGTGKKLEEHIIAHVGMMASNPYLRGGFWKANVDLSPASLARARALELGEMCKDFWSQRASRYHSRRFDFVRKIKAQQTPLRFAKHRRMPGRHDEEELDSFDDVAHFEKVARQAMEDDNERVQSRKMSRHESVALVAPSDVVRVAFPAAGSPRVPKEMLFSCYYQPVEVPLTPPMSPMEERSSILG</sequence>
<dbReference type="Proteomes" id="UP000011761">
    <property type="component" value="Unassembled WGS sequence"/>
</dbReference>
<dbReference type="eggNOG" id="ENOG502QVN5">
    <property type="taxonomic scope" value="Eukaryota"/>
</dbReference>
<dbReference type="KEGG" id="bcom:BAUCODRAFT_119729"/>
<dbReference type="EMBL" id="KB445551">
    <property type="protein sequence ID" value="EMD00172.1"/>
    <property type="molecule type" value="Genomic_DNA"/>
</dbReference>
<name>M2MTE6_BAUPA</name>
<evidence type="ECO:0000313" key="3">
    <source>
        <dbReference type="EMBL" id="EMD00172.1"/>
    </source>
</evidence>
<dbReference type="RefSeq" id="XP_007672672.1">
    <property type="nucleotide sequence ID" value="XM_007674482.1"/>
</dbReference>